<proteinExistence type="predicted"/>
<evidence type="ECO:0000313" key="1">
    <source>
        <dbReference type="EMBL" id="UCQ00307.1"/>
    </source>
</evidence>
<accession>A0AC61TI09</accession>
<dbReference type="Proteomes" id="UP000245918">
    <property type="component" value="Chromosome"/>
</dbReference>
<dbReference type="EMBL" id="CP084506">
    <property type="protein sequence ID" value="UCQ00307.1"/>
    <property type="molecule type" value="Genomic_DNA"/>
</dbReference>
<reference evidence="1" key="1">
    <citation type="submission" date="2021-09" db="EMBL/GenBank/DDBJ databases">
        <title>Comparative genomics of Edwardsiella genus reveals species-based diversity.</title>
        <authorList>
            <person name="Tekedar H.C."/>
            <person name="Kumru S."/>
            <person name="Waldbieser G.C."/>
            <person name="Reichley S.R."/>
            <person name="Lawrence M.L."/>
            <person name="Griffin M.J."/>
        </authorList>
    </citation>
    <scope>NUCLEOTIDE SEQUENCE</scope>
    <source>
        <strain evidence="1">ATCC 15947</strain>
    </source>
</reference>
<name>A0AC61TI09_EDWTA</name>
<protein>
    <submittedName>
        <fullName evidence="1">Phage tail protein</fullName>
    </submittedName>
</protein>
<evidence type="ECO:0000313" key="2">
    <source>
        <dbReference type="Proteomes" id="UP000245918"/>
    </source>
</evidence>
<gene>
    <name evidence="1" type="ORF">DCL27_00390</name>
</gene>
<organism evidence="1 2">
    <name type="scientific">Edwardsiella tarda ATCC 15947 = NBRC 105688</name>
    <dbReference type="NCBI Taxonomy" id="667121"/>
    <lineage>
        <taxon>Bacteria</taxon>
        <taxon>Pseudomonadati</taxon>
        <taxon>Pseudomonadota</taxon>
        <taxon>Gammaproteobacteria</taxon>
        <taxon>Enterobacterales</taxon>
        <taxon>Hafniaceae</taxon>
        <taxon>Edwardsiella</taxon>
    </lineage>
</organism>
<keyword evidence="2" id="KW-1185">Reference proteome</keyword>
<sequence length="589" mass="62885">MASKYLAILTNIGAAKLANAAALGNKLEITQMAIGDGNGMLPTPDPAQTVLVREVRRAPVNSLTIDPKNPSQIIAEQVLPEDVGGWWIREAALLDKDGNMIAIANCPETYKPRLQEGSGRVQVIRIVLIVSSSDAITLKIDPAIVLATRQYADEKAIEVRGYVDSQLQVHERSRNHPDATTTAKGFVQLSSDDNSADERKAATPAAVKKVRDLAEAKAPINSPALTGEPTAPTPPKTDNSKRLSTTAHVKAALADYAPLNSPVLTGSPTTPTPPASARGRELVNAEFVAGKIAALIGSAPGVMDTLQEIAAALNNNPNFANEIIRQLSGKQPLNATLTALSGKNVAQLLEYLGLRETINLAKDACSKRVVKTIRNGELLASYTTPGFYSISIDDASTVDDFPNVHGTPIYSYGVMIVIKNDNTIEQLFISHKGHVATRQTWYGADRYEMWVVQYSSVNKPTHPELGLGDSASKNIGSATGTVAAGDDIRFNHAIGISQSYQVMTSSRKIGITYINTQTRPIFVKVKARIDANAEISINVDGVQAAGGDAANVTGAIQWVYPSAIVPPGSSYIASIAKGWGELIEWVELR</sequence>